<sequence length="1037" mass="103862">MNLATGGTALTKTLIAPGNAGPESQTDTTLGSAASLRWPKFGNAVAIVNQQGKNANVNSLKQTMTVGPADIDGVDGLAHVRFVLAPVLEDPKHDDDKQPYFFVQLTNVTQGNILYQDYNFASQPGVPWKQIVTGTAPNTNTYKYTDWALVDIAPGSAKLAPGDQVELEIIASGCQPGGHWGQVYVDGMSDGGGSSIPGLFVAATGPAAANENTDITYTLNYKNAGASTTNGTIVEFNTPPNTTFTSLNAPGLTCVTPAAGATGSVKCTVGALAVGGTGSFQITAHIDSGTSGKTITAGDYSIYATGVSPLLGPKVYTDVTKDIAYANVGVTMTSSTATTAPGQKVTYTITVTNAGPNDVSGVGFKDVLPAQFTAASATWTCVGAGGATCTATGTGGINDASISIPKNGTVTYTLTATVDPAAATPGQIANIAGVTMPANASDPDPSNNSVGAYVQILLPNGETCTTNDKCWSNICDGDHKCGLPDTKGPCTKANETVVCRSGECSNDGTCVTAGGCNIDTDCTGGTWCSISTHTCKAKLPNDTAMPTDPPHTAPALNGTCTAPAATLTCVSGVCDVNDSKCGYGTGTGPCTAANAATVCRSGACSTNGTCMPSAGCNADDDCSVNKWCNITSHACTAKVPNGNDVPSDGAHSNPTLNGKCTQDAATLTCESAVCDTDNKCGYADGTSGCTPANAGTVCRSGSCGDDGKCMPNGGCNVDSDCPSGKWCNMSSHACVAKAPNGSGVGNDKDHSSPTLDGKCSPGAGTLTCASGVCDKSDNKCGYIDGTGPCTAANGNVVCRSGACSSTGVCKPTTGCNTDSDCDRASQFCDTGAHKCTAKLDNGAPMPTVSGHTPGLDGKCTTEAAAAVCKSSVCDPTDNKCGFGNGNGPCSVTNAATVCRSGSCDPKDNKCGLQDDSGPCSDGKTCRSGNCNESKNVCGSGCKTDGDCAANQFCRTSDGVCSGKLPDGDPCSSENMCQSNTCNAQICDSIVAEGNGIGCSVQPGSDSNSGASSAAVFGIALGVASLARKRRRSGSSAR</sequence>
<dbReference type="STRING" id="1391654.AKJ09_07204"/>
<accession>A0A0K1Q3Y0</accession>
<evidence type="ECO:0000313" key="2">
    <source>
        <dbReference type="EMBL" id="AKV00541.1"/>
    </source>
</evidence>
<feature type="domain" description="DUF11" evidence="1">
    <location>
        <begin position="328"/>
        <end position="450"/>
    </location>
</feature>
<dbReference type="InterPro" id="IPR013783">
    <property type="entry name" value="Ig-like_fold"/>
</dbReference>
<dbReference type="NCBIfam" id="TIGR01451">
    <property type="entry name" value="B_ant_repeat"/>
    <property type="match status" value="1"/>
</dbReference>
<name>A0A0K1Q3Y0_9BACT</name>
<dbReference type="Proteomes" id="UP000064967">
    <property type="component" value="Chromosome"/>
</dbReference>
<dbReference type="Gene3D" id="2.60.40.10">
    <property type="entry name" value="Immunoglobulins"/>
    <property type="match status" value="1"/>
</dbReference>
<dbReference type="AlphaFoldDB" id="A0A0K1Q3Y0"/>
<evidence type="ECO:0000259" key="1">
    <source>
        <dbReference type="Pfam" id="PF01345"/>
    </source>
</evidence>
<dbReference type="InterPro" id="IPR051172">
    <property type="entry name" value="Chlamydia_OmcB"/>
</dbReference>
<dbReference type="PANTHER" id="PTHR34819">
    <property type="entry name" value="LARGE CYSTEINE-RICH PERIPLASMIC PROTEIN OMCB"/>
    <property type="match status" value="1"/>
</dbReference>
<feature type="domain" description="DUF11" evidence="1">
    <location>
        <begin position="207"/>
        <end position="291"/>
    </location>
</feature>
<evidence type="ECO:0000313" key="3">
    <source>
        <dbReference type="Proteomes" id="UP000064967"/>
    </source>
</evidence>
<keyword evidence="3" id="KW-1185">Reference proteome</keyword>
<gene>
    <name evidence="2" type="ORF">AKJ09_07204</name>
</gene>
<dbReference type="PANTHER" id="PTHR34819:SF5">
    <property type="entry name" value="CONSERVED REPEAT DOMAIN PROTEIN"/>
    <property type="match status" value="1"/>
</dbReference>
<reference evidence="2 3" key="1">
    <citation type="submission" date="2015-08" db="EMBL/GenBank/DDBJ databases">
        <authorList>
            <person name="Babu N.S."/>
            <person name="Beckwith C.J."/>
            <person name="Beseler K.G."/>
            <person name="Brison A."/>
            <person name="Carone J.V."/>
            <person name="Caskin T.P."/>
            <person name="Diamond M."/>
            <person name="Durham M.E."/>
            <person name="Foxe J.M."/>
            <person name="Go M."/>
            <person name="Henderson B.A."/>
            <person name="Jones I.B."/>
            <person name="McGettigan J.A."/>
            <person name="Micheletti S.J."/>
            <person name="Nasrallah M.E."/>
            <person name="Ortiz D."/>
            <person name="Piller C.R."/>
            <person name="Privatt S.R."/>
            <person name="Schneider S.L."/>
            <person name="Sharp S."/>
            <person name="Smith T.C."/>
            <person name="Stanton J.D."/>
            <person name="Ullery H.E."/>
            <person name="Wilson R.J."/>
            <person name="Serrano M.G."/>
            <person name="Buck G."/>
            <person name="Lee V."/>
            <person name="Wang Y."/>
            <person name="Carvalho R."/>
            <person name="Voegtly L."/>
            <person name="Shi R."/>
            <person name="Duckworth R."/>
            <person name="Johnson A."/>
            <person name="Loviza R."/>
            <person name="Walstead R."/>
            <person name="Shah Z."/>
            <person name="Kiflezghi M."/>
            <person name="Wade K."/>
            <person name="Ball S.L."/>
            <person name="Bradley K.W."/>
            <person name="Asai D.J."/>
            <person name="Bowman C.A."/>
            <person name="Russell D.A."/>
            <person name="Pope W.H."/>
            <person name="Jacobs-Sera D."/>
            <person name="Hendrix R.W."/>
            <person name="Hatfull G.F."/>
        </authorList>
    </citation>
    <scope>NUCLEOTIDE SEQUENCE [LARGE SCALE GENOMIC DNA]</scope>
    <source>
        <strain evidence="2 3">DSM 27648</strain>
    </source>
</reference>
<dbReference type="Pfam" id="PF01345">
    <property type="entry name" value="DUF11"/>
    <property type="match status" value="2"/>
</dbReference>
<dbReference type="EMBL" id="CP012333">
    <property type="protein sequence ID" value="AKV00541.1"/>
    <property type="molecule type" value="Genomic_DNA"/>
</dbReference>
<protein>
    <recommendedName>
        <fullName evidence="1">DUF11 domain-containing protein</fullName>
    </recommendedName>
</protein>
<organism evidence="2 3">
    <name type="scientific">Labilithrix luteola</name>
    <dbReference type="NCBI Taxonomy" id="1391654"/>
    <lineage>
        <taxon>Bacteria</taxon>
        <taxon>Pseudomonadati</taxon>
        <taxon>Myxococcota</taxon>
        <taxon>Polyangia</taxon>
        <taxon>Polyangiales</taxon>
        <taxon>Labilitrichaceae</taxon>
        <taxon>Labilithrix</taxon>
    </lineage>
</organism>
<dbReference type="KEGG" id="llu:AKJ09_07204"/>
<dbReference type="InterPro" id="IPR001434">
    <property type="entry name" value="OmcB-like_DUF11"/>
</dbReference>
<proteinExistence type="predicted"/>
<dbReference type="InterPro" id="IPR047589">
    <property type="entry name" value="DUF11_rpt"/>
</dbReference>